<dbReference type="Pfam" id="PF02771">
    <property type="entry name" value="Acyl-CoA_dh_N"/>
    <property type="match status" value="1"/>
</dbReference>
<sequence length="388" mass="43207">MDLLFTDEQNRFREELRAWFAAHGPKEALAPPYAEPGFSQHMEWERTLYEAGYAAPAWPVHAGGRGLDAWHQLIYDEEYARFGLPERLNKMGLVHGGPTVLAHGTDEQKQRWLPGILSCENIWCQGFSEPEAGSDLANLKTTGRVEGDELVVDGQKTWTSQGIIADTMFALVRTDPTARKHRGISFVVIDMRTPGVEIRPLTQLHGNAGFAEVFFSGVRVPLGNVVGELNDGWRVAQTSLQLERGTGRGTHTRMAMALHDVADDVARLAPDDTGVLGRLGDLAAWTYAYEQAAYCSTDMTARNLPDDHFSSVVKIRLTELQTAIHEEHLAVLGHGAEIPDWMGPDRELRGMHRNYWHGRAAEIFAGSNEIQKNIIAERMLGLPKEPRP</sequence>
<dbReference type="OrthoDB" id="3964153at2"/>
<comment type="similarity">
    <text evidence="2 6">Belongs to the acyl-CoA dehydrogenase family.</text>
</comment>
<feature type="domain" description="Acyl-CoA oxidase/dehydrogenase middle" evidence="8">
    <location>
        <begin position="124"/>
        <end position="217"/>
    </location>
</feature>
<dbReference type="InterPro" id="IPR013786">
    <property type="entry name" value="AcylCoA_DH/ox_N"/>
</dbReference>
<evidence type="ECO:0000313" key="10">
    <source>
        <dbReference type="EMBL" id="TQM02805.1"/>
    </source>
</evidence>
<evidence type="ECO:0000313" key="11">
    <source>
        <dbReference type="Proteomes" id="UP000315677"/>
    </source>
</evidence>
<dbReference type="GO" id="GO:0050660">
    <property type="term" value="F:flavin adenine dinucleotide binding"/>
    <property type="evidence" value="ECO:0007669"/>
    <property type="project" value="InterPro"/>
</dbReference>
<evidence type="ECO:0000256" key="4">
    <source>
        <dbReference type="ARBA" id="ARBA00022827"/>
    </source>
</evidence>
<dbReference type="InterPro" id="IPR052161">
    <property type="entry name" value="Mycobact_Acyl-CoA_DH"/>
</dbReference>
<evidence type="ECO:0000256" key="3">
    <source>
        <dbReference type="ARBA" id="ARBA00022630"/>
    </source>
</evidence>
<protein>
    <submittedName>
        <fullName evidence="10">Alkylation response protein AidB-like acyl-CoA dehydrogenase</fullName>
    </submittedName>
</protein>
<reference evidence="10 11" key="1">
    <citation type="submission" date="2019-06" db="EMBL/GenBank/DDBJ databases">
        <title>Sequencing the genomes of 1000 actinobacteria strains.</title>
        <authorList>
            <person name="Klenk H.-P."/>
        </authorList>
    </citation>
    <scope>NUCLEOTIDE SEQUENCE [LARGE SCALE GENOMIC DNA]</scope>
    <source>
        <strain evidence="10 11">DSM 45301</strain>
    </source>
</reference>
<dbReference type="RefSeq" id="WP_142062191.1">
    <property type="nucleotide sequence ID" value="NZ_VFPA01000006.1"/>
</dbReference>
<dbReference type="InterPro" id="IPR036250">
    <property type="entry name" value="AcylCo_DH-like_C"/>
</dbReference>
<evidence type="ECO:0000256" key="2">
    <source>
        <dbReference type="ARBA" id="ARBA00009347"/>
    </source>
</evidence>
<dbReference type="AlphaFoldDB" id="A0A543D0C6"/>
<dbReference type="GO" id="GO:0005886">
    <property type="term" value="C:plasma membrane"/>
    <property type="evidence" value="ECO:0007669"/>
    <property type="project" value="TreeGrafter"/>
</dbReference>
<proteinExistence type="inferred from homology"/>
<evidence type="ECO:0000259" key="9">
    <source>
        <dbReference type="Pfam" id="PF02771"/>
    </source>
</evidence>
<evidence type="ECO:0000256" key="1">
    <source>
        <dbReference type="ARBA" id="ARBA00001974"/>
    </source>
</evidence>
<dbReference type="EMBL" id="VFPA01000006">
    <property type="protein sequence ID" value="TQM02805.1"/>
    <property type="molecule type" value="Genomic_DNA"/>
</dbReference>
<keyword evidence="3 6" id="KW-0285">Flavoprotein</keyword>
<feature type="domain" description="Acyl-CoA dehydrogenase/oxidase N-terminal" evidence="9">
    <location>
        <begin position="6"/>
        <end position="119"/>
    </location>
</feature>
<dbReference type="SUPFAM" id="SSF47203">
    <property type="entry name" value="Acyl-CoA dehydrogenase C-terminal domain-like"/>
    <property type="match status" value="1"/>
</dbReference>
<dbReference type="SUPFAM" id="SSF56645">
    <property type="entry name" value="Acyl-CoA dehydrogenase NM domain-like"/>
    <property type="match status" value="1"/>
</dbReference>
<dbReference type="Gene3D" id="2.40.110.10">
    <property type="entry name" value="Butyryl-CoA Dehydrogenase, subunit A, domain 2"/>
    <property type="match status" value="1"/>
</dbReference>
<dbReference type="InterPro" id="IPR046373">
    <property type="entry name" value="Acyl-CoA_Oxase/DH_mid-dom_sf"/>
</dbReference>
<keyword evidence="4 6" id="KW-0274">FAD</keyword>
<comment type="caution">
    <text evidence="10">The sequence shown here is derived from an EMBL/GenBank/DDBJ whole genome shotgun (WGS) entry which is preliminary data.</text>
</comment>
<dbReference type="Proteomes" id="UP000315677">
    <property type="component" value="Unassembled WGS sequence"/>
</dbReference>
<dbReference type="Gene3D" id="1.20.140.10">
    <property type="entry name" value="Butyryl-CoA Dehydrogenase, subunit A, domain 3"/>
    <property type="match status" value="1"/>
</dbReference>
<dbReference type="InterPro" id="IPR009100">
    <property type="entry name" value="AcylCoA_DH/oxidase_NM_dom_sf"/>
</dbReference>
<dbReference type="GO" id="GO:0016627">
    <property type="term" value="F:oxidoreductase activity, acting on the CH-CH group of donors"/>
    <property type="evidence" value="ECO:0007669"/>
    <property type="project" value="InterPro"/>
</dbReference>
<dbReference type="InterPro" id="IPR009075">
    <property type="entry name" value="AcylCo_DH/oxidase_C"/>
</dbReference>
<dbReference type="PANTHER" id="PTHR43292:SF3">
    <property type="entry name" value="ACYL-COA DEHYDROGENASE FADE29"/>
    <property type="match status" value="1"/>
</dbReference>
<dbReference type="PANTHER" id="PTHR43292">
    <property type="entry name" value="ACYL-COA DEHYDROGENASE"/>
    <property type="match status" value="1"/>
</dbReference>
<comment type="cofactor">
    <cofactor evidence="1 6">
        <name>FAD</name>
        <dbReference type="ChEBI" id="CHEBI:57692"/>
    </cofactor>
</comment>
<dbReference type="FunFam" id="2.40.110.10:FF:000011">
    <property type="entry name" value="Acyl-CoA dehydrogenase FadE34"/>
    <property type="match status" value="1"/>
</dbReference>
<dbReference type="Pfam" id="PF02770">
    <property type="entry name" value="Acyl-CoA_dh_M"/>
    <property type="match status" value="1"/>
</dbReference>
<evidence type="ECO:0000259" key="7">
    <source>
        <dbReference type="Pfam" id="PF00441"/>
    </source>
</evidence>
<gene>
    <name evidence="10" type="ORF">FB558_7447</name>
</gene>
<evidence type="ECO:0000256" key="6">
    <source>
        <dbReference type="RuleBase" id="RU362125"/>
    </source>
</evidence>
<keyword evidence="5 6" id="KW-0560">Oxidoreductase</keyword>
<evidence type="ECO:0000259" key="8">
    <source>
        <dbReference type="Pfam" id="PF02770"/>
    </source>
</evidence>
<dbReference type="InterPro" id="IPR037069">
    <property type="entry name" value="AcylCoA_DH/ox_N_sf"/>
</dbReference>
<name>A0A543D0C6_9PSEU</name>
<organism evidence="10 11">
    <name type="scientific">Pseudonocardia kunmingensis</name>
    <dbReference type="NCBI Taxonomy" id="630975"/>
    <lineage>
        <taxon>Bacteria</taxon>
        <taxon>Bacillati</taxon>
        <taxon>Actinomycetota</taxon>
        <taxon>Actinomycetes</taxon>
        <taxon>Pseudonocardiales</taxon>
        <taxon>Pseudonocardiaceae</taxon>
        <taxon>Pseudonocardia</taxon>
    </lineage>
</organism>
<dbReference type="Gene3D" id="1.10.540.10">
    <property type="entry name" value="Acyl-CoA dehydrogenase/oxidase, N-terminal domain"/>
    <property type="match status" value="1"/>
</dbReference>
<feature type="domain" description="Acyl-CoA dehydrogenase/oxidase C-terminal" evidence="7">
    <location>
        <begin position="230"/>
        <end position="380"/>
    </location>
</feature>
<dbReference type="Pfam" id="PF00441">
    <property type="entry name" value="Acyl-CoA_dh_1"/>
    <property type="match status" value="1"/>
</dbReference>
<accession>A0A543D0C6</accession>
<evidence type="ECO:0000256" key="5">
    <source>
        <dbReference type="ARBA" id="ARBA00023002"/>
    </source>
</evidence>
<dbReference type="InterPro" id="IPR006091">
    <property type="entry name" value="Acyl-CoA_Oxase/DH_mid-dom"/>
</dbReference>
<keyword evidence="11" id="KW-1185">Reference proteome</keyword>